<keyword evidence="3" id="KW-1185">Reference proteome</keyword>
<protein>
    <submittedName>
        <fullName evidence="2">Uncharacterized protein</fullName>
    </submittedName>
</protein>
<dbReference type="AlphaFoldDB" id="A0A923HSY1"/>
<dbReference type="Proteomes" id="UP000627446">
    <property type="component" value="Unassembled WGS sequence"/>
</dbReference>
<keyword evidence="1" id="KW-0732">Signal</keyword>
<evidence type="ECO:0000313" key="2">
    <source>
        <dbReference type="EMBL" id="MBC3881962.1"/>
    </source>
</evidence>
<sequence>MSISKAAVLTMLGPLAMTAIAQTTLPAFTPVVDYKNPLVMQFKDCVNAVGLTQDLPLVEGKPTILEKGSFFQLNETGRIRDGYRHTLYVSPDQKTIYIIQVGGFAGTQKVFGPLDRNMKCSVKTSAE</sequence>
<accession>A0A923HSY1</accession>
<comment type="caution">
    <text evidence="2">The sequence shown here is derived from an EMBL/GenBank/DDBJ whole genome shotgun (WGS) entry which is preliminary data.</text>
</comment>
<dbReference type="RefSeq" id="WP_186916383.1">
    <property type="nucleotide sequence ID" value="NZ_JACOFZ010000003.1"/>
</dbReference>
<name>A0A923HSY1_9BURK</name>
<evidence type="ECO:0000256" key="1">
    <source>
        <dbReference type="SAM" id="SignalP"/>
    </source>
</evidence>
<organism evidence="2 3">
    <name type="scientific">Undibacterium nitidum</name>
    <dbReference type="NCBI Taxonomy" id="2762298"/>
    <lineage>
        <taxon>Bacteria</taxon>
        <taxon>Pseudomonadati</taxon>
        <taxon>Pseudomonadota</taxon>
        <taxon>Betaproteobacteria</taxon>
        <taxon>Burkholderiales</taxon>
        <taxon>Oxalobacteraceae</taxon>
        <taxon>Undibacterium</taxon>
    </lineage>
</organism>
<evidence type="ECO:0000313" key="3">
    <source>
        <dbReference type="Proteomes" id="UP000627446"/>
    </source>
</evidence>
<reference evidence="2" key="1">
    <citation type="submission" date="2020-08" db="EMBL/GenBank/DDBJ databases">
        <title>Novel species isolated from subtropical streams in China.</title>
        <authorList>
            <person name="Lu H."/>
        </authorList>
    </citation>
    <scope>NUCLEOTIDE SEQUENCE</scope>
    <source>
        <strain evidence="2">LX22W</strain>
    </source>
</reference>
<dbReference type="EMBL" id="JACOFZ010000003">
    <property type="protein sequence ID" value="MBC3881962.1"/>
    <property type="molecule type" value="Genomic_DNA"/>
</dbReference>
<proteinExistence type="predicted"/>
<feature type="chain" id="PRO_5037082010" evidence="1">
    <location>
        <begin position="22"/>
        <end position="127"/>
    </location>
</feature>
<feature type="signal peptide" evidence="1">
    <location>
        <begin position="1"/>
        <end position="21"/>
    </location>
</feature>
<gene>
    <name evidence="2" type="ORF">H8K36_11285</name>
</gene>